<protein>
    <submittedName>
        <fullName evidence="1">DUF6177 family protein</fullName>
    </submittedName>
</protein>
<name>A0ABY5DBT1_9ACTN</name>
<gene>
    <name evidence="1" type="ORF">NE857_02255</name>
</gene>
<sequence>MTYDAVALVTSEPDTQAFATVLSGLDPNLLLREHDHSGVLEVLDADGVHLAAIEPGQVVDSTDEIVRLLSDDMLAGLTLPCWWVEVRARPDESGRHTAHQLVDSLALRLGGQVWTSGNADFGLWEEFRPEEGTRHPALERRREHALLIAQDRRVVPLSSWITDSIATQAENRIVQVVTPASARLTHGLRTFLTGPRGRWVVQDDGDGHFDGVTGLPLTWHEEHGFAPFQVTTDGEGNVKAAKGDGPPEAVPGFLDDDPLGTQLLLDLAVTHREASAPKLGWAARTVAETLTGHPPSGWGPHEPALYAWNPELIRLSVLHQGPKPLLLHFSGSQEATRQFGGSLSYRWDRLRVTERMTMAIGFQDEEDVPFEVLPELVSELAAEGLLDGFRVSRFRGRADLTYEPRWQGTVVPVGIAVGPERLERMGVDQARAGPIKATFVGHEDKSAAWYPVVTDTRDQNRAHQLIRAQETHLASATRH</sequence>
<proteinExistence type="predicted"/>
<dbReference type="Proteomes" id="UP001055940">
    <property type="component" value="Chromosome"/>
</dbReference>
<accession>A0ABY5DBT1</accession>
<dbReference type="InterPro" id="IPR046175">
    <property type="entry name" value="DUF6177"/>
</dbReference>
<dbReference type="RefSeq" id="WP_254419568.1">
    <property type="nucleotide sequence ID" value="NZ_BAAAJB010000017.1"/>
</dbReference>
<evidence type="ECO:0000313" key="1">
    <source>
        <dbReference type="EMBL" id="USY20503.1"/>
    </source>
</evidence>
<evidence type="ECO:0000313" key="2">
    <source>
        <dbReference type="Proteomes" id="UP001055940"/>
    </source>
</evidence>
<dbReference type="EMBL" id="CP099837">
    <property type="protein sequence ID" value="USY20503.1"/>
    <property type="molecule type" value="Genomic_DNA"/>
</dbReference>
<organism evidence="1 2">
    <name type="scientific">Nocardiopsis exhalans</name>
    <dbReference type="NCBI Taxonomy" id="163604"/>
    <lineage>
        <taxon>Bacteria</taxon>
        <taxon>Bacillati</taxon>
        <taxon>Actinomycetota</taxon>
        <taxon>Actinomycetes</taxon>
        <taxon>Streptosporangiales</taxon>
        <taxon>Nocardiopsidaceae</taxon>
        <taxon>Nocardiopsis</taxon>
    </lineage>
</organism>
<reference evidence="1" key="1">
    <citation type="submission" date="2022-06" db="EMBL/GenBank/DDBJ databases">
        <authorList>
            <person name="Ping M."/>
        </authorList>
    </citation>
    <scope>NUCLEOTIDE SEQUENCE</scope>
    <source>
        <strain evidence="1">JCM11759T</strain>
    </source>
</reference>
<dbReference type="Pfam" id="PF19674">
    <property type="entry name" value="DUF6177"/>
    <property type="match status" value="1"/>
</dbReference>
<keyword evidence="2" id="KW-1185">Reference proteome</keyword>